<name>A0A5J9SS64_9POAL</name>
<reference evidence="1 2" key="1">
    <citation type="journal article" date="2019" name="Sci. Rep.">
        <title>A high-quality genome of Eragrostis curvula grass provides insights into Poaceae evolution and supports new strategies to enhance forage quality.</title>
        <authorList>
            <person name="Carballo J."/>
            <person name="Santos B.A.C.M."/>
            <person name="Zappacosta D."/>
            <person name="Garbus I."/>
            <person name="Selva J.P."/>
            <person name="Gallo C.A."/>
            <person name="Diaz A."/>
            <person name="Albertini E."/>
            <person name="Caccamo M."/>
            <person name="Echenique V."/>
        </authorList>
    </citation>
    <scope>NUCLEOTIDE SEQUENCE [LARGE SCALE GENOMIC DNA]</scope>
    <source>
        <strain evidence="2">cv. Victoria</strain>
        <tissue evidence="1">Leaf</tissue>
    </source>
</reference>
<dbReference type="AlphaFoldDB" id="A0A5J9SS64"/>
<feature type="non-terminal residue" evidence="1">
    <location>
        <position position="1"/>
    </location>
</feature>
<evidence type="ECO:0000313" key="1">
    <source>
        <dbReference type="EMBL" id="TVU01779.1"/>
    </source>
</evidence>
<evidence type="ECO:0000313" key="2">
    <source>
        <dbReference type="Proteomes" id="UP000324897"/>
    </source>
</evidence>
<sequence length="162" mass="17289">MAQALMRTRTLAGTSNPLMLQLDMEKCGGRSGVTGCSRSVSFTTALRSGLRMSSAMAKSSVEAVVSIPAKNTEPVTPSHRFKELGHFTHKQDSLHLLSGEAVLLPNGEQNVYEMITVLGIPCRGRVVIALVLLDQPIQQLVPPPLHSLGLGADHLAEHAEAS</sequence>
<keyword evidence="2" id="KW-1185">Reference proteome</keyword>
<dbReference type="Proteomes" id="UP000324897">
    <property type="component" value="Unassembled WGS sequence"/>
</dbReference>
<dbReference type="EMBL" id="RWGY01000391">
    <property type="protein sequence ID" value="TVU01779.1"/>
    <property type="molecule type" value="Genomic_DNA"/>
</dbReference>
<dbReference type="Gramene" id="TVU01779">
    <property type="protein sequence ID" value="TVU01779"/>
    <property type="gene ID" value="EJB05_52775"/>
</dbReference>
<comment type="caution">
    <text evidence="1">The sequence shown here is derived from an EMBL/GenBank/DDBJ whole genome shotgun (WGS) entry which is preliminary data.</text>
</comment>
<protein>
    <submittedName>
        <fullName evidence="1">Uncharacterized protein</fullName>
    </submittedName>
</protein>
<accession>A0A5J9SS64</accession>
<organism evidence="1 2">
    <name type="scientific">Eragrostis curvula</name>
    <name type="common">weeping love grass</name>
    <dbReference type="NCBI Taxonomy" id="38414"/>
    <lineage>
        <taxon>Eukaryota</taxon>
        <taxon>Viridiplantae</taxon>
        <taxon>Streptophyta</taxon>
        <taxon>Embryophyta</taxon>
        <taxon>Tracheophyta</taxon>
        <taxon>Spermatophyta</taxon>
        <taxon>Magnoliopsida</taxon>
        <taxon>Liliopsida</taxon>
        <taxon>Poales</taxon>
        <taxon>Poaceae</taxon>
        <taxon>PACMAD clade</taxon>
        <taxon>Chloridoideae</taxon>
        <taxon>Eragrostideae</taxon>
        <taxon>Eragrostidinae</taxon>
        <taxon>Eragrostis</taxon>
    </lineage>
</organism>
<gene>
    <name evidence="1" type="ORF">EJB05_52775</name>
</gene>
<proteinExistence type="predicted"/>